<sequence length="689" mass="77685">MALTRRNRPRRDSDASRDSKASSDTTVSQDSDTRDVRELKHELKAKSRELKSTNNRRFFATRRFLFPLGVMLGVLLGFILIQPADFTEFQTHLALLLDEYEISMPQLPQIDLPQLDLTRVEGEWRRLWANIPEPWKLNNNGLEFTVGDNMAARGLSAKHPVILVPGIISTGLESWSASPEFRPFFRQKLWGGFSMLSQVMFNKERWMASIMLDPITGLDPPGVRVRAAEGIDAASSFIQGYWLWSKIVENLAVMNYDTNNLYLAPYDWRLSYYNLEERDGYFSRLKATIEGFKAREDRRVVLAAHSMGSTVRRNSFKWVESPLHGNGGPDWVEKHVEALITIAGTHLGVAKAMAAFLSGEMKDTVQVHPAGAYVLERFFSRKERQKLFRSWAGSASMWIKGGDAVWGNATWAPDDVANRSHTHGQLFAFRQNAATMSASAVAAHDADKDVQNMTSLEAGTYVLEHTPTYFQRMIATNYSFGLERDEKVLKKNNLDHRKWTNPLEVQLPNAPTTKIYCVYGHGKDTERSYWYAHGEYEYDDIRPDAAGATCANTSDCVSSRPPLDMPMFRKSWIDSEFTNEALAPRVVNGVNMGEGDGTVSLLSLGAMCVEGWKRERWNPARMKVVTVELPHKPVLTIPRGGGMSSDHVDILGSTALNEIILKVAAGAGDEIQDSFVSDIREYARRVQWD</sequence>
<reference evidence="3 4" key="1">
    <citation type="journal article" date="2012" name="Proc. Natl. Acad. Sci. U.S.A.">
        <title>Comparative genomics of Ceriporiopsis subvermispora and Phanerochaete chrysosporium provide insight into selective ligninolysis.</title>
        <authorList>
            <person name="Fernandez-Fueyo E."/>
            <person name="Ruiz-Duenas F.J."/>
            <person name="Ferreira P."/>
            <person name="Floudas D."/>
            <person name="Hibbett D.S."/>
            <person name="Canessa P."/>
            <person name="Larrondo L.F."/>
            <person name="James T.Y."/>
            <person name="Seelenfreund D."/>
            <person name="Lobos S."/>
            <person name="Polanco R."/>
            <person name="Tello M."/>
            <person name="Honda Y."/>
            <person name="Watanabe T."/>
            <person name="Watanabe T."/>
            <person name="Ryu J.S."/>
            <person name="Kubicek C.P."/>
            <person name="Schmoll M."/>
            <person name="Gaskell J."/>
            <person name="Hammel K.E."/>
            <person name="St John F.J."/>
            <person name="Vanden Wymelenberg A."/>
            <person name="Sabat G."/>
            <person name="Splinter BonDurant S."/>
            <person name="Syed K."/>
            <person name="Yadav J.S."/>
            <person name="Doddapaneni H."/>
            <person name="Subramanian V."/>
            <person name="Lavin J.L."/>
            <person name="Oguiza J.A."/>
            <person name="Perez G."/>
            <person name="Pisabarro A.G."/>
            <person name="Ramirez L."/>
            <person name="Santoyo F."/>
            <person name="Master E."/>
            <person name="Coutinho P.M."/>
            <person name="Henrissat B."/>
            <person name="Lombard V."/>
            <person name="Magnuson J.K."/>
            <person name="Kuees U."/>
            <person name="Hori C."/>
            <person name="Igarashi K."/>
            <person name="Samejima M."/>
            <person name="Held B.W."/>
            <person name="Barry K.W."/>
            <person name="LaButti K.M."/>
            <person name="Lapidus A."/>
            <person name="Lindquist E.A."/>
            <person name="Lucas S.M."/>
            <person name="Riley R."/>
            <person name="Salamov A.A."/>
            <person name="Hoffmeister D."/>
            <person name="Schwenk D."/>
            <person name="Hadar Y."/>
            <person name="Yarden O."/>
            <person name="de Vries R.P."/>
            <person name="Wiebenga A."/>
            <person name="Stenlid J."/>
            <person name="Eastwood D."/>
            <person name="Grigoriev I.V."/>
            <person name="Berka R.M."/>
            <person name="Blanchette R.A."/>
            <person name="Kersten P."/>
            <person name="Martinez A.T."/>
            <person name="Vicuna R."/>
            <person name="Cullen D."/>
        </authorList>
    </citation>
    <scope>NUCLEOTIDE SEQUENCE [LARGE SCALE GENOMIC DNA]</scope>
    <source>
        <strain evidence="3 4">B</strain>
    </source>
</reference>
<feature type="transmembrane region" description="Helical" evidence="2">
    <location>
        <begin position="64"/>
        <end position="81"/>
    </location>
</feature>
<dbReference type="Gene3D" id="3.40.50.1820">
    <property type="entry name" value="alpha/beta hydrolase"/>
    <property type="match status" value="1"/>
</dbReference>
<evidence type="ECO:0000313" key="4">
    <source>
        <dbReference type="Proteomes" id="UP000016930"/>
    </source>
</evidence>
<keyword evidence="2" id="KW-1133">Transmembrane helix</keyword>
<feature type="non-terminal residue" evidence="3">
    <location>
        <position position="689"/>
    </location>
</feature>
<organism evidence="3 4">
    <name type="scientific">Ceriporiopsis subvermispora (strain B)</name>
    <name type="common">White-rot fungus</name>
    <name type="synonym">Gelatoporia subvermispora</name>
    <dbReference type="NCBI Taxonomy" id="914234"/>
    <lineage>
        <taxon>Eukaryota</taxon>
        <taxon>Fungi</taxon>
        <taxon>Dikarya</taxon>
        <taxon>Basidiomycota</taxon>
        <taxon>Agaricomycotina</taxon>
        <taxon>Agaricomycetes</taxon>
        <taxon>Polyporales</taxon>
        <taxon>Gelatoporiaceae</taxon>
        <taxon>Gelatoporia</taxon>
    </lineage>
</organism>
<evidence type="ECO:0000313" key="3">
    <source>
        <dbReference type="EMBL" id="EMD33061.1"/>
    </source>
</evidence>
<dbReference type="Pfam" id="PF02450">
    <property type="entry name" value="LCAT"/>
    <property type="match status" value="1"/>
</dbReference>
<keyword evidence="2" id="KW-0472">Membrane</keyword>
<proteinExistence type="predicted"/>
<dbReference type="Proteomes" id="UP000016930">
    <property type="component" value="Unassembled WGS sequence"/>
</dbReference>
<evidence type="ECO:0000256" key="1">
    <source>
        <dbReference type="SAM" id="MobiDB-lite"/>
    </source>
</evidence>
<keyword evidence="2" id="KW-0812">Transmembrane</keyword>
<dbReference type="GO" id="GO:0006629">
    <property type="term" value="P:lipid metabolic process"/>
    <property type="evidence" value="ECO:0007669"/>
    <property type="project" value="InterPro"/>
</dbReference>
<name>M2R2E5_CERS8</name>
<dbReference type="PANTHER" id="PTHR11440">
    <property type="entry name" value="LECITHIN-CHOLESTEROL ACYLTRANSFERASE-RELATED"/>
    <property type="match status" value="1"/>
</dbReference>
<dbReference type="AlphaFoldDB" id="M2R2E5"/>
<protein>
    <recommendedName>
        <fullName evidence="5">Phospholipid:diacylglycerol acyltransferase</fullName>
    </recommendedName>
</protein>
<keyword evidence="4" id="KW-1185">Reference proteome</keyword>
<dbReference type="EMBL" id="KB445807">
    <property type="protein sequence ID" value="EMD33061.1"/>
    <property type="molecule type" value="Genomic_DNA"/>
</dbReference>
<dbReference type="SUPFAM" id="SSF53474">
    <property type="entry name" value="alpha/beta-Hydrolases"/>
    <property type="match status" value="1"/>
</dbReference>
<gene>
    <name evidence="3" type="ORF">CERSUDRAFT_87404</name>
</gene>
<dbReference type="HOGENOM" id="CLU_016065_1_1_1"/>
<dbReference type="GO" id="GO:0008374">
    <property type="term" value="F:O-acyltransferase activity"/>
    <property type="evidence" value="ECO:0007669"/>
    <property type="project" value="InterPro"/>
</dbReference>
<dbReference type="STRING" id="914234.M2R2E5"/>
<feature type="region of interest" description="Disordered" evidence="1">
    <location>
        <begin position="1"/>
        <end position="36"/>
    </location>
</feature>
<evidence type="ECO:0008006" key="5">
    <source>
        <dbReference type="Google" id="ProtNLM"/>
    </source>
</evidence>
<dbReference type="InterPro" id="IPR029058">
    <property type="entry name" value="AB_hydrolase_fold"/>
</dbReference>
<dbReference type="InterPro" id="IPR003386">
    <property type="entry name" value="LACT/PDAT_acylTrfase"/>
</dbReference>
<accession>M2R2E5</accession>
<evidence type="ECO:0000256" key="2">
    <source>
        <dbReference type="SAM" id="Phobius"/>
    </source>
</evidence>
<feature type="compositionally biased region" description="Basic and acidic residues" evidence="1">
    <location>
        <begin position="10"/>
        <end position="21"/>
    </location>
</feature>
<dbReference type="OrthoDB" id="190846at2759"/>